<dbReference type="STRING" id="1344003.SAMN05445060_0943"/>
<dbReference type="EMBL" id="FTNT01000002">
    <property type="protein sequence ID" value="SIR79872.1"/>
    <property type="molecule type" value="Genomic_DNA"/>
</dbReference>
<dbReference type="GO" id="GO:1901678">
    <property type="term" value="P:iron coordination entity transport"/>
    <property type="evidence" value="ECO:0007669"/>
    <property type="project" value="UniProtKB-ARBA"/>
</dbReference>
<evidence type="ECO:0000313" key="6">
    <source>
        <dbReference type="EMBL" id="SIR79872.1"/>
    </source>
</evidence>
<dbReference type="PROSITE" id="PS50983">
    <property type="entry name" value="FE_B12_PBP"/>
    <property type="match status" value="1"/>
</dbReference>
<comment type="similarity">
    <text evidence="2">Belongs to the bacterial solute-binding protein 8 family.</text>
</comment>
<keyword evidence="4" id="KW-0732">Signal</keyword>
<dbReference type="AlphaFoldDB" id="A0A1N7DVJ7"/>
<evidence type="ECO:0000256" key="3">
    <source>
        <dbReference type="ARBA" id="ARBA00022448"/>
    </source>
</evidence>
<evidence type="ECO:0000256" key="4">
    <source>
        <dbReference type="ARBA" id="ARBA00022729"/>
    </source>
</evidence>
<keyword evidence="3" id="KW-0813">Transport</keyword>
<evidence type="ECO:0000256" key="2">
    <source>
        <dbReference type="ARBA" id="ARBA00008814"/>
    </source>
</evidence>
<dbReference type="Gene3D" id="3.40.50.1980">
    <property type="entry name" value="Nitrogenase molybdenum iron protein domain"/>
    <property type="match status" value="2"/>
</dbReference>
<evidence type="ECO:0000256" key="1">
    <source>
        <dbReference type="ARBA" id="ARBA00004196"/>
    </source>
</evidence>
<organism evidence="6 7">
    <name type="scientific">Williamsia sterculiae</name>
    <dbReference type="NCBI Taxonomy" id="1344003"/>
    <lineage>
        <taxon>Bacteria</taxon>
        <taxon>Bacillati</taxon>
        <taxon>Actinomycetota</taxon>
        <taxon>Actinomycetes</taxon>
        <taxon>Mycobacteriales</taxon>
        <taxon>Nocardiaceae</taxon>
        <taxon>Williamsia</taxon>
    </lineage>
</organism>
<reference evidence="6 7" key="1">
    <citation type="submission" date="2017-01" db="EMBL/GenBank/DDBJ databases">
        <authorList>
            <person name="Mah S.A."/>
            <person name="Swanson W.J."/>
            <person name="Moy G.W."/>
            <person name="Vacquier V.D."/>
        </authorList>
    </citation>
    <scope>NUCLEOTIDE SEQUENCE [LARGE SCALE GENOMIC DNA]</scope>
    <source>
        <strain evidence="6 7">CPCC 203464</strain>
    </source>
</reference>
<keyword evidence="7" id="KW-1185">Reference proteome</keyword>
<dbReference type="PANTHER" id="PTHR30532">
    <property type="entry name" value="IRON III DICITRATE-BINDING PERIPLASMIC PROTEIN"/>
    <property type="match status" value="1"/>
</dbReference>
<proteinExistence type="inferred from homology"/>
<dbReference type="GO" id="GO:0030288">
    <property type="term" value="C:outer membrane-bounded periplasmic space"/>
    <property type="evidence" value="ECO:0007669"/>
    <property type="project" value="TreeGrafter"/>
</dbReference>
<evidence type="ECO:0000313" key="7">
    <source>
        <dbReference type="Proteomes" id="UP000186218"/>
    </source>
</evidence>
<evidence type="ECO:0000259" key="5">
    <source>
        <dbReference type="PROSITE" id="PS50983"/>
    </source>
</evidence>
<name>A0A1N7DVJ7_9NOCA</name>
<comment type="subcellular location">
    <subcellularLocation>
        <location evidence="1">Cell envelope</location>
    </subcellularLocation>
</comment>
<protein>
    <submittedName>
        <fullName evidence="6">Iron complex transport system substrate-binding protein</fullName>
    </submittedName>
</protein>
<sequence length="318" mass="34097">MTLMMCSIAVAACSPPAEDEDRGDADTRTIAHEYGETVVNGVPKRVASVGLREHDTLLALGVKPVMIHQWYEEYGSGVGPWAVPLLGDDKPVIIPSSASDLNIGEIAAQKPDLIVGTYAAIDKGVYDNLSKIAPTIVRPRDAEDFAVSYAQEATMIGEAVDKKAEAQQLVSKADAAFATAAGEHPEFKGKTAAVGCPLKGGGFGIYTSKDPRGQFLTKLGFTVPREIDDAAGGKYYAEISGEQLDMVNDYDELVIIDDCGESTVQLDEHPIFKTLDIAKRKNFVYPAPASDAVSHNDVLSIPYALERLVPAIARTVRE</sequence>
<dbReference type="InterPro" id="IPR002491">
    <property type="entry name" value="ABC_transptr_periplasmic_BD"/>
</dbReference>
<dbReference type="Pfam" id="PF01497">
    <property type="entry name" value="Peripla_BP_2"/>
    <property type="match status" value="1"/>
</dbReference>
<dbReference type="SUPFAM" id="SSF53807">
    <property type="entry name" value="Helical backbone' metal receptor"/>
    <property type="match status" value="1"/>
</dbReference>
<dbReference type="Proteomes" id="UP000186218">
    <property type="component" value="Unassembled WGS sequence"/>
</dbReference>
<gene>
    <name evidence="6" type="ORF">SAMN05445060_0943</name>
</gene>
<feature type="domain" description="Fe/B12 periplasmic-binding" evidence="5">
    <location>
        <begin position="45"/>
        <end position="316"/>
    </location>
</feature>
<dbReference type="PANTHER" id="PTHR30532:SF24">
    <property type="entry name" value="FERRIC ENTEROBACTIN-BINDING PERIPLASMIC PROTEIN FEPB"/>
    <property type="match status" value="1"/>
</dbReference>
<accession>A0A1N7DVJ7</accession>
<dbReference type="InterPro" id="IPR051313">
    <property type="entry name" value="Bact_iron-sidero_bind"/>
</dbReference>